<organism evidence="10">
    <name type="scientific">Solanum lycopersicum</name>
    <name type="common">Tomato</name>
    <name type="synonym">Lycopersicon esculentum</name>
    <dbReference type="NCBI Taxonomy" id="4081"/>
    <lineage>
        <taxon>Eukaryota</taxon>
        <taxon>Viridiplantae</taxon>
        <taxon>Streptophyta</taxon>
        <taxon>Embryophyta</taxon>
        <taxon>Tracheophyta</taxon>
        <taxon>Spermatophyta</taxon>
        <taxon>Magnoliopsida</taxon>
        <taxon>eudicotyledons</taxon>
        <taxon>Gunneridae</taxon>
        <taxon>Pentapetalae</taxon>
        <taxon>asterids</taxon>
        <taxon>lamiids</taxon>
        <taxon>Solanales</taxon>
        <taxon>Solanaceae</taxon>
        <taxon>Solanoideae</taxon>
        <taxon>Solaneae</taxon>
        <taxon>Solanum</taxon>
        <taxon>Solanum subgen. Lycopersicon</taxon>
    </lineage>
</organism>
<dbReference type="Gene3D" id="1.20.1280.290">
    <property type="match status" value="1"/>
</dbReference>
<evidence type="ECO:0000256" key="2">
    <source>
        <dbReference type="ARBA" id="ARBA00007809"/>
    </source>
</evidence>
<keyword evidence="4" id="KW-0762">Sugar transport</keyword>
<dbReference type="InParanoid" id="A0A3Q7IF95"/>
<evidence type="ECO:0000256" key="6">
    <source>
        <dbReference type="ARBA" id="ARBA00022737"/>
    </source>
</evidence>
<evidence type="ECO:0000256" key="5">
    <source>
        <dbReference type="ARBA" id="ARBA00022692"/>
    </source>
</evidence>
<comment type="similarity">
    <text evidence="2">Belongs to the SWEET sugar transporter family.</text>
</comment>
<evidence type="ECO:0000256" key="4">
    <source>
        <dbReference type="ARBA" id="ARBA00022597"/>
    </source>
</evidence>
<dbReference type="AlphaFoldDB" id="A0A3Q7IF95"/>
<keyword evidence="7 9" id="KW-1133">Transmembrane helix</keyword>
<reference evidence="10" key="1">
    <citation type="journal article" date="2012" name="Nature">
        <title>The tomato genome sequence provides insights into fleshy fruit evolution.</title>
        <authorList>
            <consortium name="Tomato Genome Consortium"/>
        </authorList>
    </citation>
    <scope>NUCLEOTIDE SEQUENCE [LARGE SCALE GENOMIC DNA]</scope>
    <source>
        <strain evidence="10">cv. Heinz 1706</strain>
    </source>
</reference>
<reference evidence="10" key="2">
    <citation type="submission" date="2019-01" db="UniProtKB">
        <authorList>
            <consortium name="EnsemblPlants"/>
        </authorList>
    </citation>
    <scope>IDENTIFICATION</scope>
    <source>
        <strain evidence="10">cv. Heinz 1706</strain>
    </source>
</reference>
<keyword evidence="5 9" id="KW-0812">Transmembrane</keyword>
<evidence type="ECO:0000256" key="8">
    <source>
        <dbReference type="ARBA" id="ARBA00023136"/>
    </source>
</evidence>
<evidence type="ECO:0000313" key="10">
    <source>
        <dbReference type="EnsemblPlants" id="Solyc08g008425.1.1"/>
    </source>
</evidence>
<protein>
    <submittedName>
        <fullName evidence="10">Uncharacterized protein</fullName>
    </submittedName>
</protein>
<evidence type="ECO:0000256" key="3">
    <source>
        <dbReference type="ARBA" id="ARBA00022448"/>
    </source>
</evidence>
<dbReference type="InterPro" id="IPR004316">
    <property type="entry name" value="SWEET_rpt"/>
</dbReference>
<proteinExistence type="inferred from homology"/>
<dbReference type="Pfam" id="PF03083">
    <property type="entry name" value="MtN3_slv"/>
    <property type="match status" value="1"/>
</dbReference>
<evidence type="ECO:0000313" key="11">
    <source>
        <dbReference type="Proteomes" id="UP000004994"/>
    </source>
</evidence>
<keyword evidence="8 9" id="KW-0472">Membrane</keyword>
<evidence type="ECO:0000256" key="7">
    <source>
        <dbReference type="ARBA" id="ARBA00022989"/>
    </source>
</evidence>
<dbReference type="Gramene" id="Solyc08g008425.1.1">
    <property type="protein sequence ID" value="Solyc08g008425.1.1"/>
    <property type="gene ID" value="Solyc08g008425.1"/>
</dbReference>
<keyword evidence="11" id="KW-1185">Reference proteome</keyword>
<name>A0A3Q7IF95_SOLLC</name>
<keyword evidence="6" id="KW-0677">Repeat</keyword>
<dbReference type="Proteomes" id="UP000004994">
    <property type="component" value="Chromosome 8"/>
</dbReference>
<sequence>MIKTKSVKSMPFYFSFFSFLCSISWTAYAIIRVEFYLLTANVIGTRKTNSDDFESLDQRR</sequence>
<dbReference type="GO" id="GO:0012505">
    <property type="term" value="C:endomembrane system"/>
    <property type="evidence" value="ECO:0007669"/>
    <property type="project" value="UniProtKB-SubCell"/>
</dbReference>
<dbReference type="EnsemblPlants" id="Solyc08g008425.1.1">
    <property type="protein sequence ID" value="Solyc08g008425.1.1"/>
    <property type="gene ID" value="Solyc08g008425.1"/>
</dbReference>
<evidence type="ECO:0000256" key="9">
    <source>
        <dbReference type="SAM" id="Phobius"/>
    </source>
</evidence>
<dbReference type="PANTHER" id="PTHR10791">
    <property type="entry name" value="RAG1-ACTIVATING PROTEIN 1"/>
    <property type="match status" value="1"/>
</dbReference>
<feature type="transmembrane region" description="Helical" evidence="9">
    <location>
        <begin position="12"/>
        <end position="31"/>
    </location>
</feature>
<keyword evidence="3" id="KW-0813">Transport</keyword>
<dbReference type="GO" id="GO:0051119">
    <property type="term" value="F:sugar transmembrane transporter activity"/>
    <property type="evidence" value="ECO:0007669"/>
    <property type="project" value="InterPro"/>
</dbReference>
<comment type="subcellular location">
    <subcellularLocation>
        <location evidence="1">Endomembrane system</location>
        <topology evidence="1">Multi-pass membrane protein</topology>
    </subcellularLocation>
</comment>
<dbReference type="InterPro" id="IPR047664">
    <property type="entry name" value="SWEET"/>
</dbReference>
<accession>A0A3Q7IF95</accession>
<evidence type="ECO:0000256" key="1">
    <source>
        <dbReference type="ARBA" id="ARBA00004127"/>
    </source>
</evidence>
<dbReference type="GO" id="GO:0016020">
    <property type="term" value="C:membrane"/>
    <property type="evidence" value="ECO:0007669"/>
    <property type="project" value="InterPro"/>
</dbReference>
<dbReference type="PANTHER" id="PTHR10791:SF195">
    <property type="entry name" value="BIDIRECTIONAL SUGAR TRANSPORTER SWEET"/>
    <property type="match status" value="1"/>
</dbReference>